<dbReference type="SUPFAM" id="SSF53335">
    <property type="entry name" value="S-adenosyl-L-methionine-dependent methyltransferases"/>
    <property type="match status" value="1"/>
</dbReference>
<feature type="domain" description="Methyltransferase type 11" evidence="1">
    <location>
        <begin position="70"/>
        <end position="160"/>
    </location>
</feature>
<evidence type="ECO:0000313" key="2">
    <source>
        <dbReference type="EMBL" id="EMD26221.1"/>
    </source>
</evidence>
<dbReference type="PANTHER" id="PTHR42912">
    <property type="entry name" value="METHYLTRANSFERASE"/>
    <property type="match status" value="1"/>
</dbReference>
<dbReference type="AlphaFoldDB" id="M2QHM5"/>
<name>M2QHM5_9PSEU</name>
<organism evidence="2 3">
    <name type="scientific">Amycolatopsis azurea DSM 43854</name>
    <dbReference type="NCBI Taxonomy" id="1238180"/>
    <lineage>
        <taxon>Bacteria</taxon>
        <taxon>Bacillati</taxon>
        <taxon>Actinomycetota</taxon>
        <taxon>Actinomycetes</taxon>
        <taxon>Pseudonocardiales</taxon>
        <taxon>Pseudonocardiaceae</taxon>
        <taxon>Amycolatopsis</taxon>
    </lineage>
</organism>
<comment type="caution">
    <text evidence="2">The sequence shown here is derived from an EMBL/GenBank/DDBJ whole genome shotgun (WGS) entry which is preliminary data.</text>
</comment>
<dbReference type="Proteomes" id="UP000014137">
    <property type="component" value="Unassembled WGS sequence"/>
</dbReference>
<dbReference type="CDD" id="cd02440">
    <property type="entry name" value="AdoMet_MTases"/>
    <property type="match status" value="1"/>
</dbReference>
<gene>
    <name evidence="2" type="ORF">C791_3769</name>
</gene>
<dbReference type="PATRIC" id="fig|1238180.3.peg.4101"/>
<sequence length="212" mass="22568">MGVIPDAARGELWCPRSMSTSLSQMLDRTFGHPRGLLGRFGGLAMAHGNAATELRVVELASIESGETVLVVGPGPGVGLRAAAESAGRAIGVDPSPEMLARARRRCGDQVELRRGTADSTGEPDESVDVVLTVNNVQLWEDRAAGFAELLRVLRPGGRLLLSSHEKWLPVSRHELADEAAAAGFTDLQTWTWDPPGFGASLAAQLRAIKPRT</sequence>
<dbReference type="EMBL" id="ANMG01000035">
    <property type="protein sequence ID" value="EMD26221.1"/>
    <property type="molecule type" value="Genomic_DNA"/>
</dbReference>
<dbReference type="InterPro" id="IPR029063">
    <property type="entry name" value="SAM-dependent_MTases_sf"/>
</dbReference>
<dbReference type="InterPro" id="IPR050508">
    <property type="entry name" value="Methyltransf_Superfamily"/>
</dbReference>
<dbReference type="GO" id="GO:0008757">
    <property type="term" value="F:S-adenosylmethionine-dependent methyltransferase activity"/>
    <property type="evidence" value="ECO:0007669"/>
    <property type="project" value="InterPro"/>
</dbReference>
<dbReference type="Gene3D" id="3.40.50.150">
    <property type="entry name" value="Vaccinia Virus protein VP39"/>
    <property type="match status" value="1"/>
</dbReference>
<dbReference type="Pfam" id="PF08241">
    <property type="entry name" value="Methyltransf_11"/>
    <property type="match status" value="1"/>
</dbReference>
<dbReference type="InterPro" id="IPR013216">
    <property type="entry name" value="Methyltransf_11"/>
</dbReference>
<proteinExistence type="predicted"/>
<evidence type="ECO:0000259" key="1">
    <source>
        <dbReference type="Pfam" id="PF08241"/>
    </source>
</evidence>
<evidence type="ECO:0000313" key="3">
    <source>
        <dbReference type="Proteomes" id="UP000014137"/>
    </source>
</evidence>
<accession>M2QHM5</accession>
<reference evidence="2 3" key="1">
    <citation type="submission" date="2012-10" db="EMBL/GenBank/DDBJ databases">
        <title>Genome assembly of Amycolatopsis azurea DSM 43854.</title>
        <authorList>
            <person name="Khatri I."/>
            <person name="Kaur I."/>
            <person name="Subramanian S."/>
            <person name="Mayilraj S."/>
        </authorList>
    </citation>
    <scope>NUCLEOTIDE SEQUENCE [LARGE SCALE GENOMIC DNA]</scope>
    <source>
        <strain evidence="2 3">DSM 43854</strain>
    </source>
</reference>
<protein>
    <recommendedName>
        <fullName evidence="1">Methyltransferase type 11 domain-containing protein</fullName>
    </recommendedName>
</protein>